<evidence type="ECO:0000313" key="1">
    <source>
        <dbReference type="EMBL" id="GAH89843.1"/>
    </source>
</evidence>
<dbReference type="EMBL" id="BARV01002062">
    <property type="protein sequence ID" value="GAH89843.1"/>
    <property type="molecule type" value="Genomic_DNA"/>
</dbReference>
<sequence>PDDHVVPEGFTDCDIQYWPKWEKEIPRTTLFGLDAFPLLSTSRNPEATWKFIKYMARKEVQAKFVGEKGAPIGNIPNQKNEIRFHKYT</sequence>
<proteinExistence type="predicted"/>
<accession>X1L6Q4</accession>
<organism evidence="1">
    <name type="scientific">marine sediment metagenome</name>
    <dbReference type="NCBI Taxonomy" id="412755"/>
    <lineage>
        <taxon>unclassified sequences</taxon>
        <taxon>metagenomes</taxon>
        <taxon>ecological metagenomes</taxon>
    </lineage>
</organism>
<evidence type="ECO:0008006" key="2">
    <source>
        <dbReference type="Google" id="ProtNLM"/>
    </source>
</evidence>
<reference evidence="1" key="1">
    <citation type="journal article" date="2014" name="Front. Microbiol.">
        <title>High frequency of phylogenetically diverse reductive dehalogenase-homologous genes in deep subseafloor sedimentary metagenomes.</title>
        <authorList>
            <person name="Kawai M."/>
            <person name="Futagami T."/>
            <person name="Toyoda A."/>
            <person name="Takaki Y."/>
            <person name="Nishi S."/>
            <person name="Hori S."/>
            <person name="Arai W."/>
            <person name="Tsubouchi T."/>
            <person name="Morono Y."/>
            <person name="Uchiyama I."/>
            <person name="Ito T."/>
            <person name="Fujiyama A."/>
            <person name="Inagaki F."/>
            <person name="Takami H."/>
        </authorList>
    </citation>
    <scope>NUCLEOTIDE SEQUENCE</scope>
    <source>
        <strain evidence="1">Expedition CK06-06</strain>
    </source>
</reference>
<name>X1L6Q4_9ZZZZ</name>
<dbReference type="AlphaFoldDB" id="X1L6Q4"/>
<feature type="non-terminal residue" evidence="1">
    <location>
        <position position="1"/>
    </location>
</feature>
<dbReference type="Gene3D" id="3.40.190.10">
    <property type="entry name" value="Periplasmic binding protein-like II"/>
    <property type="match status" value="1"/>
</dbReference>
<comment type="caution">
    <text evidence="1">The sequence shown here is derived from an EMBL/GenBank/DDBJ whole genome shotgun (WGS) entry which is preliminary data.</text>
</comment>
<protein>
    <recommendedName>
        <fullName evidence="2">Extracellular solute-binding protein</fullName>
    </recommendedName>
</protein>
<dbReference type="SUPFAM" id="SSF53850">
    <property type="entry name" value="Periplasmic binding protein-like II"/>
    <property type="match status" value="1"/>
</dbReference>
<gene>
    <name evidence="1" type="ORF">S06H3_05536</name>
</gene>